<protein>
    <submittedName>
        <fullName evidence="1">Uncharacterized protein</fullName>
    </submittedName>
</protein>
<gene>
    <name evidence="1" type="ORF">LCGC14_1319530</name>
</gene>
<accession>A0A0F9KKH0</accession>
<name>A0A0F9KKH0_9ZZZZ</name>
<evidence type="ECO:0000313" key="1">
    <source>
        <dbReference type="EMBL" id="KKM82443.1"/>
    </source>
</evidence>
<dbReference type="EMBL" id="LAZR01007862">
    <property type="protein sequence ID" value="KKM82443.1"/>
    <property type="molecule type" value="Genomic_DNA"/>
</dbReference>
<organism evidence="1">
    <name type="scientific">marine sediment metagenome</name>
    <dbReference type="NCBI Taxonomy" id="412755"/>
    <lineage>
        <taxon>unclassified sequences</taxon>
        <taxon>metagenomes</taxon>
        <taxon>ecological metagenomes</taxon>
    </lineage>
</organism>
<dbReference type="AlphaFoldDB" id="A0A0F9KKH0"/>
<sequence length="717" mass="75043">MRKVKGILILAVLALLIPWAGAAQDGILIKGQGPREFRRPIKVDGSGRLTGGIHVIDACEATAGWTALGNDTTGLDTDLDHVLGAKSLEFDKIDGTANTVFGGIQKTISSVDLSFLVENSGAFGYSLNVSATTDIAYCFLRLGTDGSNYNEWRIDDANMSAGWNSLRFNADVPSSAGATGDGWDATVVVYLALGCAFDLETSTLADLRVDHVTANVGLQVAADINASSSSGSSATKVNLVKVSGNAVDVDAGNTSPGTLRVINTTDDPNLSKLTAWDDGNDRARANTERDFELDPLDATAGWIVGNDATANIALSSNHVQGTGSLTFDKVDGGGWTEAYIQKTISSVDLLEFRAHSLIEWSVYVSDLSEVAYAFVRLGTNNVNYSEWRVLDADLTIGLWNTAVVPAGTVEYTVVGTGLVDSAVTYIAVGVSFDAENDTLASIGEDAVLVHESHHTTATISAEVTSSVNSANINLQKVGNKPTTTGSGNVGTQGTLRVAIGTDDVNMAAINVSAAIMDDWDGTEGSGVSTDGPQIMVEARTTQKGALGNAESVRPVANDHGETITAGYTWATDSNRMEEIDPLDQKHAKGTLFDVTDGTDAGGTTCPAGTDFCYFVDMDGYTNGLFQLALSCDAGTVTASVECTGMDTGGAPATYTYHAVTNDVFGVASLVATAGAASDLWVDNAGKLNNCKYVMVRIDANTTANSGDWRCDHKRSAL</sequence>
<reference evidence="1" key="1">
    <citation type="journal article" date="2015" name="Nature">
        <title>Complex archaea that bridge the gap between prokaryotes and eukaryotes.</title>
        <authorList>
            <person name="Spang A."/>
            <person name="Saw J.H."/>
            <person name="Jorgensen S.L."/>
            <person name="Zaremba-Niedzwiedzka K."/>
            <person name="Martijn J."/>
            <person name="Lind A.E."/>
            <person name="van Eijk R."/>
            <person name="Schleper C."/>
            <person name="Guy L."/>
            <person name="Ettema T.J."/>
        </authorList>
    </citation>
    <scope>NUCLEOTIDE SEQUENCE</scope>
</reference>
<comment type="caution">
    <text evidence="1">The sequence shown here is derived from an EMBL/GenBank/DDBJ whole genome shotgun (WGS) entry which is preliminary data.</text>
</comment>
<proteinExistence type="predicted"/>